<keyword evidence="4" id="KW-1185">Reference proteome</keyword>
<dbReference type="Proteomes" id="UP000321183">
    <property type="component" value="Chromosome"/>
</dbReference>
<keyword evidence="1" id="KW-0472">Membrane</keyword>
<feature type="transmembrane region" description="Helical" evidence="1">
    <location>
        <begin position="20"/>
        <end position="42"/>
    </location>
</feature>
<proteinExistence type="predicted"/>
<accession>A0A510GAU0</accession>
<dbReference type="SUPFAM" id="SSF159894">
    <property type="entry name" value="YgaC/TfoX-N like"/>
    <property type="match status" value="1"/>
</dbReference>
<dbReference type="Pfam" id="PF04993">
    <property type="entry name" value="TfoX_N"/>
    <property type="match status" value="1"/>
</dbReference>
<dbReference type="RefSeq" id="WP_232049172.1">
    <property type="nucleotide sequence ID" value="NZ_AP019563.1"/>
</dbReference>
<dbReference type="AlphaFoldDB" id="A0A510GAU0"/>
<protein>
    <recommendedName>
        <fullName evidence="2">TfoX N-terminal domain-containing protein</fullName>
    </recommendedName>
</protein>
<organism evidence="3 4">
    <name type="scientific">Rickettsia asiatica</name>
    <dbReference type="NCBI Taxonomy" id="238800"/>
    <lineage>
        <taxon>Bacteria</taxon>
        <taxon>Pseudomonadati</taxon>
        <taxon>Pseudomonadota</taxon>
        <taxon>Alphaproteobacteria</taxon>
        <taxon>Rickettsiales</taxon>
        <taxon>Rickettsiaceae</taxon>
        <taxon>Rickettsieae</taxon>
        <taxon>Rickettsia</taxon>
        <taxon>spotted fever group</taxon>
    </lineage>
</organism>
<reference evidence="3 4" key="1">
    <citation type="submission" date="2019-04" db="EMBL/GenBank/DDBJ databases">
        <title>Draft genome sequence of Rickettsia asiatica Maytaro1284.</title>
        <authorList>
            <person name="Thu M."/>
            <person name="Qiu Y."/>
            <person name="Nakao R."/>
        </authorList>
    </citation>
    <scope>NUCLEOTIDE SEQUENCE [LARGE SCALE GENOMIC DNA]</scope>
    <source>
        <strain evidence="3 4">Maytaro1284</strain>
    </source>
</reference>
<dbReference type="InterPro" id="IPR007076">
    <property type="entry name" value="TfoX_N"/>
</dbReference>
<dbReference type="EMBL" id="AP019563">
    <property type="protein sequence ID" value="BBJ31964.1"/>
    <property type="molecule type" value="Genomic_DNA"/>
</dbReference>
<keyword evidence="1" id="KW-1133">Transmembrane helix</keyword>
<sequence length="138" mass="15615">MNKNEFTEYVKELLEPHGSVAVRAMFGGYGIYKGGFMIGIIMSNELYFKSNLSTYEYFQSFGSEPFIYQSKSKLVTLSYWKVLPEIMEDQELLGKWFKLALNAAINSQKKNKCHPVVKPVLLRGSVSPPSPRGLVHGV</sequence>
<dbReference type="InterPro" id="IPR047525">
    <property type="entry name" value="TfoX-like"/>
</dbReference>
<dbReference type="PANTHER" id="PTHR36121:SF1">
    <property type="entry name" value="PROTEIN SXY"/>
    <property type="match status" value="1"/>
</dbReference>
<dbReference type="KEGG" id="ras:RAS_10730"/>
<feature type="domain" description="TfoX N-terminal" evidence="2">
    <location>
        <begin position="12"/>
        <end position="104"/>
    </location>
</feature>
<evidence type="ECO:0000256" key="1">
    <source>
        <dbReference type="SAM" id="Phobius"/>
    </source>
</evidence>
<gene>
    <name evidence="3" type="ORF">RAS_10730</name>
</gene>
<evidence type="ECO:0000313" key="4">
    <source>
        <dbReference type="Proteomes" id="UP000321183"/>
    </source>
</evidence>
<name>A0A510GAU0_9RICK</name>
<dbReference type="PANTHER" id="PTHR36121">
    <property type="entry name" value="PROTEIN SXY"/>
    <property type="match status" value="1"/>
</dbReference>
<keyword evidence="1" id="KW-0812">Transmembrane</keyword>
<evidence type="ECO:0000259" key="2">
    <source>
        <dbReference type="Pfam" id="PF04993"/>
    </source>
</evidence>
<dbReference type="Gene3D" id="3.30.1460.30">
    <property type="entry name" value="YgaC/TfoX-N like chaperone"/>
    <property type="match status" value="1"/>
</dbReference>
<evidence type="ECO:0000313" key="3">
    <source>
        <dbReference type="EMBL" id="BBJ31964.1"/>
    </source>
</evidence>